<protein>
    <submittedName>
        <fullName evidence="6">1-acyl-sn-glycerol-3-phosphate acyltransferase</fullName>
    </submittedName>
</protein>
<name>A0A3A1YH98_9GAMM</name>
<dbReference type="OrthoDB" id="9812274at2"/>
<evidence type="ECO:0000313" key="7">
    <source>
        <dbReference type="Proteomes" id="UP000265964"/>
    </source>
</evidence>
<keyword evidence="3 6" id="KW-0012">Acyltransferase</keyword>
<keyword evidence="4" id="KW-0472">Membrane</keyword>
<evidence type="ECO:0000256" key="4">
    <source>
        <dbReference type="SAM" id="Phobius"/>
    </source>
</evidence>
<dbReference type="EMBL" id="NRJF01000053">
    <property type="protein sequence ID" value="RIY36836.1"/>
    <property type="molecule type" value="Genomic_DNA"/>
</dbReference>
<evidence type="ECO:0000256" key="3">
    <source>
        <dbReference type="ARBA" id="ARBA00023315"/>
    </source>
</evidence>
<organism evidence="6 7">
    <name type="scientific">Psittacicella gerlachiana</name>
    <dbReference type="NCBI Taxonomy" id="2028574"/>
    <lineage>
        <taxon>Bacteria</taxon>
        <taxon>Pseudomonadati</taxon>
        <taxon>Pseudomonadota</taxon>
        <taxon>Gammaproteobacteria</taxon>
        <taxon>Pasteurellales</taxon>
        <taxon>Psittacicellaceae</taxon>
        <taxon>Psittacicella</taxon>
    </lineage>
</organism>
<comment type="caution">
    <text evidence="6">The sequence shown here is derived from an EMBL/GenBank/DDBJ whole genome shotgun (WGS) entry which is preliminary data.</text>
</comment>
<dbReference type="CDD" id="cd07989">
    <property type="entry name" value="LPLAT_AGPAT-like"/>
    <property type="match status" value="1"/>
</dbReference>
<comment type="pathway">
    <text evidence="1">Lipid metabolism.</text>
</comment>
<feature type="transmembrane region" description="Helical" evidence="4">
    <location>
        <begin position="6"/>
        <end position="29"/>
    </location>
</feature>
<feature type="domain" description="Phospholipid/glycerol acyltransferase" evidence="5">
    <location>
        <begin position="82"/>
        <end position="189"/>
    </location>
</feature>
<dbReference type="RefSeq" id="WP_119534344.1">
    <property type="nucleotide sequence ID" value="NZ_NRJF01000053.1"/>
</dbReference>
<keyword evidence="4" id="KW-1133">Transmembrane helix</keyword>
<evidence type="ECO:0000256" key="1">
    <source>
        <dbReference type="ARBA" id="ARBA00005189"/>
    </source>
</evidence>
<reference evidence="6 7" key="1">
    <citation type="submission" date="2017-08" db="EMBL/GenBank/DDBJ databases">
        <title>Reclassification of Bisgaard taxon 37 and 44.</title>
        <authorList>
            <person name="Christensen H."/>
        </authorList>
    </citation>
    <scope>NUCLEOTIDE SEQUENCE [LARGE SCALE GENOMIC DNA]</scope>
    <source>
        <strain evidence="6 7">EEAB3T1</strain>
    </source>
</reference>
<gene>
    <name evidence="6" type="ORF">CKF59_02155</name>
</gene>
<dbReference type="PANTHER" id="PTHR10434:SF66">
    <property type="entry name" value="PHOSPHOLIPID_GLYCEROL ACYLTRANSFERASE DOMAIN-CONTAINING PROTEIN"/>
    <property type="match status" value="1"/>
</dbReference>
<proteinExistence type="predicted"/>
<keyword evidence="7" id="KW-1185">Reference proteome</keyword>
<sequence>MRSFIALLLIGSAFLIFAFVGTILNLVLYPYARKYPHASLNSQLQARKIVAFIWRVFVKYISWGKIIEVKYHGFDKLGRPGQLILANHPSLLDVVLIFSQANNLNCIVKKDLLKKPSTKAAIKACGFIPNTESEELLELCDQTLKEQALLIFPEGTRTGWDGEIKFHRGAVSIGLRSAKVITPVVIKMTPKGLKKGQPWYKIPRQTMRYEIFVGEDIDPQDYLQAKPKPIATRILNQELEEYFNNMTKE</sequence>
<accession>A0A3A1YH98</accession>
<dbReference type="AlphaFoldDB" id="A0A3A1YH98"/>
<dbReference type="SMART" id="SM00563">
    <property type="entry name" value="PlsC"/>
    <property type="match status" value="1"/>
</dbReference>
<dbReference type="GO" id="GO:0006654">
    <property type="term" value="P:phosphatidic acid biosynthetic process"/>
    <property type="evidence" value="ECO:0007669"/>
    <property type="project" value="TreeGrafter"/>
</dbReference>
<dbReference type="PANTHER" id="PTHR10434">
    <property type="entry name" value="1-ACYL-SN-GLYCEROL-3-PHOSPHATE ACYLTRANSFERASE"/>
    <property type="match status" value="1"/>
</dbReference>
<evidence type="ECO:0000256" key="2">
    <source>
        <dbReference type="ARBA" id="ARBA00022679"/>
    </source>
</evidence>
<dbReference type="GO" id="GO:0003841">
    <property type="term" value="F:1-acylglycerol-3-phosphate O-acyltransferase activity"/>
    <property type="evidence" value="ECO:0007669"/>
    <property type="project" value="TreeGrafter"/>
</dbReference>
<dbReference type="InterPro" id="IPR002123">
    <property type="entry name" value="Plipid/glycerol_acylTrfase"/>
</dbReference>
<dbReference type="Proteomes" id="UP000265964">
    <property type="component" value="Unassembled WGS sequence"/>
</dbReference>
<dbReference type="Pfam" id="PF01553">
    <property type="entry name" value="Acyltransferase"/>
    <property type="match status" value="1"/>
</dbReference>
<evidence type="ECO:0000259" key="5">
    <source>
        <dbReference type="SMART" id="SM00563"/>
    </source>
</evidence>
<keyword evidence="4" id="KW-0812">Transmembrane</keyword>
<evidence type="ECO:0000313" key="6">
    <source>
        <dbReference type="EMBL" id="RIY36836.1"/>
    </source>
</evidence>
<dbReference type="SUPFAM" id="SSF69593">
    <property type="entry name" value="Glycerol-3-phosphate (1)-acyltransferase"/>
    <property type="match status" value="1"/>
</dbReference>
<keyword evidence="2 6" id="KW-0808">Transferase</keyword>